<evidence type="ECO:0000256" key="4">
    <source>
        <dbReference type="SAM" id="Coils"/>
    </source>
</evidence>
<evidence type="ECO:0000259" key="5">
    <source>
        <dbReference type="Pfam" id="PF01420"/>
    </source>
</evidence>
<keyword evidence="6" id="KW-0255">Endonuclease</keyword>
<keyword evidence="3" id="KW-0238">DNA-binding</keyword>
<reference evidence="6" key="1">
    <citation type="journal article" date="2021" name="PeerJ">
        <title>Extensive microbial diversity within the chicken gut microbiome revealed by metagenomics and culture.</title>
        <authorList>
            <person name="Gilroy R."/>
            <person name="Ravi A."/>
            <person name="Getino M."/>
            <person name="Pursley I."/>
            <person name="Horton D.L."/>
            <person name="Alikhan N.F."/>
            <person name="Baker D."/>
            <person name="Gharbi K."/>
            <person name="Hall N."/>
            <person name="Watson M."/>
            <person name="Adriaenssens E.M."/>
            <person name="Foster-Nyarko E."/>
            <person name="Jarju S."/>
            <person name="Secka A."/>
            <person name="Antonio M."/>
            <person name="Oren A."/>
            <person name="Chaudhuri R.R."/>
            <person name="La Ragione R."/>
            <person name="Hildebrand F."/>
            <person name="Pallen M.J."/>
        </authorList>
    </citation>
    <scope>NUCLEOTIDE SEQUENCE</scope>
    <source>
        <strain evidence="6">CHK160-9182</strain>
    </source>
</reference>
<feature type="domain" description="Type I restriction modification DNA specificity" evidence="5">
    <location>
        <begin position="233"/>
        <end position="397"/>
    </location>
</feature>
<reference evidence="6" key="2">
    <citation type="submission" date="2021-04" db="EMBL/GenBank/DDBJ databases">
        <authorList>
            <person name="Gilroy R."/>
        </authorList>
    </citation>
    <scope>NUCLEOTIDE SEQUENCE</scope>
    <source>
        <strain evidence="6">CHK160-9182</strain>
    </source>
</reference>
<keyword evidence="4" id="KW-0175">Coiled coil</keyword>
<organism evidence="6 7">
    <name type="scientific">Candidatus Ignatzschineria merdigallinarum</name>
    <dbReference type="NCBI Taxonomy" id="2838621"/>
    <lineage>
        <taxon>Bacteria</taxon>
        <taxon>Pseudomonadati</taxon>
        <taxon>Pseudomonadota</taxon>
        <taxon>Gammaproteobacteria</taxon>
        <taxon>Cardiobacteriales</taxon>
        <taxon>Ignatzschineriaceae</taxon>
        <taxon>Ignatzschineria</taxon>
    </lineage>
</organism>
<keyword evidence="2" id="KW-0680">Restriction system</keyword>
<dbReference type="GO" id="GO:0009307">
    <property type="term" value="P:DNA restriction-modification system"/>
    <property type="evidence" value="ECO:0007669"/>
    <property type="project" value="UniProtKB-KW"/>
</dbReference>
<dbReference type="PANTHER" id="PTHR43140">
    <property type="entry name" value="TYPE-1 RESTRICTION ENZYME ECOKI SPECIFICITY PROTEIN"/>
    <property type="match status" value="1"/>
</dbReference>
<dbReference type="CDD" id="cd17256">
    <property type="entry name" value="RMtype1_S_EcoJA65PI-TRD1-CR1_like"/>
    <property type="match status" value="1"/>
</dbReference>
<evidence type="ECO:0000313" key="6">
    <source>
        <dbReference type="EMBL" id="HIW06658.1"/>
    </source>
</evidence>
<evidence type="ECO:0000256" key="1">
    <source>
        <dbReference type="ARBA" id="ARBA00010923"/>
    </source>
</evidence>
<dbReference type="InterPro" id="IPR044946">
    <property type="entry name" value="Restrct_endonuc_typeI_TRD_sf"/>
</dbReference>
<dbReference type="GO" id="GO:0004519">
    <property type="term" value="F:endonuclease activity"/>
    <property type="evidence" value="ECO:0007669"/>
    <property type="project" value="UniProtKB-KW"/>
</dbReference>
<evidence type="ECO:0000256" key="3">
    <source>
        <dbReference type="ARBA" id="ARBA00023125"/>
    </source>
</evidence>
<name>A0A9D1Q629_9GAMM</name>
<evidence type="ECO:0000313" key="7">
    <source>
        <dbReference type="Proteomes" id="UP000823934"/>
    </source>
</evidence>
<dbReference type="PANTHER" id="PTHR43140:SF1">
    <property type="entry name" value="TYPE I RESTRICTION ENZYME ECOKI SPECIFICITY SUBUNIT"/>
    <property type="match status" value="1"/>
</dbReference>
<gene>
    <name evidence="6" type="ORF">H9889_04965</name>
</gene>
<dbReference type="SUPFAM" id="SSF116734">
    <property type="entry name" value="DNA methylase specificity domain"/>
    <property type="match status" value="2"/>
</dbReference>
<dbReference type="Pfam" id="PF01420">
    <property type="entry name" value="Methylase_S"/>
    <property type="match status" value="2"/>
</dbReference>
<feature type="domain" description="Type I restriction modification DNA specificity" evidence="5">
    <location>
        <begin position="9"/>
        <end position="189"/>
    </location>
</feature>
<dbReference type="AlphaFoldDB" id="A0A9D1Q629"/>
<keyword evidence="6" id="KW-0378">Hydrolase</keyword>
<dbReference type="EC" id="3.1.21.-" evidence="6"/>
<keyword evidence="6" id="KW-0540">Nuclease</keyword>
<comment type="caution">
    <text evidence="6">The sequence shown here is derived from an EMBL/GenBank/DDBJ whole genome shotgun (WGS) entry which is preliminary data.</text>
</comment>
<evidence type="ECO:0000256" key="2">
    <source>
        <dbReference type="ARBA" id="ARBA00022747"/>
    </source>
</evidence>
<proteinExistence type="inferred from homology"/>
<comment type="similarity">
    <text evidence="1">Belongs to the type-I restriction system S methylase family.</text>
</comment>
<dbReference type="InterPro" id="IPR000055">
    <property type="entry name" value="Restrct_endonuc_typeI_TRD"/>
</dbReference>
<dbReference type="GO" id="GO:0016787">
    <property type="term" value="F:hydrolase activity"/>
    <property type="evidence" value="ECO:0007669"/>
    <property type="project" value="UniProtKB-KW"/>
</dbReference>
<dbReference type="EMBL" id="DXHP01000111">
    <property type="protein sequence ID" value="HIW06658.1"/>
    <property type="molecule type" value="Genomic_DNA"/>
</dbReference>
<dbReference type="InterPro" id="IPR051212">
    <property type="entry name" value="Type-I_RE_S_subunit"/>
</dbReference>
<dbReference type="GO" id="GO:0003677">
    <property type="term" value="F:DNA binding"/>
    <property type="evidence" value="ECO:0007669"/>
    <property type="project" value="UniProtKB-KW"/>
</dbReference>
<dbReference type="Gene3D" id="3.90.220.20">
    <property type="entry name" value="DNA methylase specificity domains"/>
    <property type="match status" value="2"/>
</dbReference>
<protein>
    <submittedName>
        <fullName evidence="6">Restriction endonuclease subunit S</fullName>
        <ecNumber evidence="6">3.1.21.-</ecNumber>
    </submittedName>
</protein>
<sequence length="453" mass="51243">MEKMELPKGWVEADISQVISKTGLIVDGDWVESKDQDVNGSVRLIQLADIGDGEFRNRSSRFMNIEATERLNCTFLQEGDVLVARMPDPLGRACLFPEINQHAVTVVDVCLIRVDAFSAIDNKLLMYLINSYNFRNIVAENASGTTRKRITRKKLEKISFNLPPLAEQKEIVRIIESHLQLVDQIKSRLDALPKILEQFRQSVLASAVSGKLVEIENNSTRELLSNITTKIGSGSTPRGGEKNYKTEGIPLIRSMNIHFSGIKYDGLAYIDDIQAETLKNVIVYEDDVLLNITGASIGRVTTAPKELNNARVNQHVSIIRTDNKRLLPKYLEFYLGSPIIQHWIESENYGATRQALTKTMIENLEIILPSLEEQKEIVKRVENLFALADQIESKIKNAQERVNLLTQSILAKAFRGEFTAKWREENPDLISGENSAEALLKRIEIDKKRNKKK</sequence>
<dbReference type="Proteomes" id="UP000823934">
    <property type="component" value="Unassembled WGS sequence"/>
</dbReference>
<accession>A0A9D1Q629</accession>
<feature type="coiled-coil region" evidence="4">
    <location>
        <begin position="361"/>
        <end position="408"/>
    </location>
</feature>